<organism evidence="1 2">
    <name type="scientific">Lentibacillus juripiscarius</name>
    <dbReference type="NCBI Taxonomy" id="257446"/>
    <lineage>
        <taxon>Bacteria</taxon>
        <taxon>Bacillati</taxon>
        <taxon>Bacillota</taxon>
        <taxon>Bacilli</taxon>
        <taxon>Bacillales</taxon>
        <taxon>Bacillaceae</taxon>
        <taxon>Lentibacillus</taxon>
    </lineage>
</organism>
<sequence>MRETKVMCESCGSYLSLDNALFDEHVEVFFCQDDCLYEWADDHFEEIVEQYKSFRVYAG</sequence>
<reference evidence="2" key="1">
    <citation type="journal article" date="2019" name="Int. J. Syst. Evol. Microbiol.">
        <title>The Global Catalogue of Microorganisms (GCM) 10K type strain sequencing project: providing services to taxonomists for standard genome sequencing and annotation.</title>
        <authorList>
            <consortium name="The Broad Institute Genomics Platform"/>
            <consortium name="The Broad Institute Genome Sequencing Center for Infectious Disease"/>
            <person name="Wu L."/>
            <person name="Ma J."/>
        </authorList>
    </citation>
    <scope>NUCLEOTIDE SEQUENCE [LARGE SCALE GENOMIC DNA]</scope>
    <source>
        <strain evidence="2">TISTR 1535</strain>
    </source>
</reference>
<comment type="caution">
    <text evidence="1">The sequence shown here is derived from an EMBL/GenBank/DDBJ whole genome shotgun (WGS) entry which is preliminary data.</text>
</comment>
<name>A0ABW5V328_9BACI</name>
<dbReference type="RefSeq" id="WP_382391892.1">
    <property type="nucleotide sequence ID" value="NZ_JBHUNA010000009.1"/>
</dbReference>
<dbReference type="EMBL" id="JBHUNA010000009">
    <property type="protein sequence ID" value="MFD2760426.1"/>
    <property type="molecule type" value="Genomic_DNA"/>
</dbReference>
<protein>
    <recommendedName>
        <fullName evidence="3">TRASH domain-containing protein</fullName>
    </recommendedName>
</protein>
<evidence type="ECO:0008006" key="3">
    <source>
        <dbReference type="Google" id="ProtNLM"/>
    </source>
</evidence>
<gene>
    <name evidence="1" type="ORF">ACFSUO_05510</name>
</gene>
<proteinExistence type="predicted"/>
<keyword evidence="2" id="KW-1185">Reference proteome</keyword>
<evidence type="ECO:0000313" key="1">
    <source>
        <dbReference type="EMBL" id="MFD2760426.1"/>
    </source>
</evidence>
<evidence type="ECO:0000313" key="2">
    <source>
        <dbReference type="Proteomes" id="UP001597502"/>
    </source>
</evidence>
<dbReference type="Proteomes" id="UP001597502">
    <property type="component" value="Unassembled WGS sequence"/>
</dbReference>
<accession>A0ABW5V328</accession>